<dbReference type="InterPro" id="IPR038770">
    <property type="entry name" value="Na+/solute_symporter_sf"/>
</dbReference>
<evidence type="ECO:0000256" key="2">
    <source>
        <dbReference type="ARBA" id="ARBA00010145"/>
    </source>
</evidence>
<feature type="transmembrane region" description="Helical" evidence="8">
    <location>
        <begin position="94"/>
        <end position="117"/>
    </location>
</feature>
<dbReference type="Pfam" id="PF03547">
    <property type="entry name" value="Mem_trans"/>
    <property type="match status" value="1"/>
</dbReference>
<dbReference type="Gene3D" id="1.20.1530.20">
    <property type="match status" value="1"/>
</dbReference>
<reference evidence="9 10" key="1">
    <citation type="submission" date="2020-03" db="EMBL/GenBank/DDBJ databases">
        <title>Propioniciclava sp. nov., isolated from Hydrophilus acuminatus.</title>
        <authorList>
            <person name="Hyun D.-W."/>
            <person name="Bae J.-W."/>
        </authorList>
    </citation>
    <scope>NUCLEOTIDE SEQUENCE [LARGE SCALE GENOMIC DNA]</scope>
    <source>
        <strain evidence="9 10">HDW11</strain>
    </source>
</reference>
<evidence type="ECO:0000256" key="4">
    <source>
        <dbReference type="ARBA" id="ARBA00022475"/>
    </source>
</evidence>
<evidence type="ECO:0000256" key="1">
    <source>
        <dbReference type="ARBA" id="ARBA00004651"/>
    </source>
</evidence>
<dbReference type="GO" id="GO:0005886">
    <property type="term" value="C:plasma membrane"/>
    <property type="evidence" value="ECO:0007669"/>
    <property type="project" value="UniProtKB-SubCell"/>
</dbReference>
<evidence type="ECO:0000256" key="3">
    <source>
        <dbReference type="ARBA" id="ARBA00022448"/>
    </source>
</evidence>
<dbReference type="PANTHER" id="PTHR36838:SF3">
    <property type="entry name" value="TRANSPORTER AUXIN EFFLUX CARRIER EC FAMILY"/>
    <property type="match status" value="1"/>
</dbReference>
<proteinExistence type="inferred from homology"/>
<dbReference type="KEGG" id="prv:G7070_15460"/>
<dbReference type="Proteomes" id="UP000501058">
    <property type="component" value="Chromosome"/>
</dbReference>
<evidence type="ECO:0000313" key="9">
    <source>
        <dbReference type="EMBL" id="QIK73404.1"/>
    </source>
</evidence>
<dbReference type="PANTHER" id="PTHR36838">
    <property type="entry name" value="AUXIN EFFLUX CARRIER FAMILY PROTEIN"/>
    <property type="match status" value="1"/>
</dbReference>
<keyword evidence="6 8" id="KW-1133">Transmembrane helix</keyword>
<accession>A0A6G7Y933</accession>
<feature type="transmembrane region" description="Helical" evidence="8">
    <location>
        <begin position="123"/>
        <end position="143"/>
    </location>
</feature>
<comment type="similarity">
    <text evidence="2">Belongs to the auxin efflux carrier (TC 2.A.69) family.</text>
</comment>
<sequence>MQSALGGISTIWVVIGVGWLIAHLRLVNTEGRRLMALLAFTVGSPALLFAMVSRASLDHLFSRTVIVSAIAVVVVGGVAIVLARWVLRGSVGDTVIAFMASAYTNAANFGLPVAIALLGDATWMAPILLMQVALLMPVCLAILDSHTARAAGTKLSPWRYLSLPFRNPITIGILLGLAANLLGIQMPAWVMRPVDMIGGIAVPLMLLAFGVSLRLDPLPGRGEHQAQTWAVVALKTVAHPVAAWGIGTAFGLTGPELYAVTVLGALPAAQNVHVIATRYDQSELMARDAVFWSTILSVGTLLGIAALLGGA</sequence>
<dbReference type="InterPro" id="IPR004776">
    <property type="entry name" value="Mem_transp_PIN-like"/>
</dbReference>
<dbReference type="AlphaFoldDB" id="A0A6G7Y933"/>
<evidence type="ECO:0000256" key="8">
    <source>
        <dbReference type="SAM" id="Phobius"/>
    </source>
</evidence>
<gene>
    <name evidence="9" type="ORF">G7070_15460</name>
</gene>
<evidence type="ECO:0000256" key="6">
    <source>
        <dbReference type="ARBA" id="ARBA00022989"/>
    </source>
</evidence>
<feature type="transmembrane region" description="Helical" evidence="8">
    <location>
        <begin position="228"/>
        <end position="251"/>
    </location>
</feature>
<dbReference type="RefSeq" id="WP_166234473.1">
    <property type="nucleotide sequence ID" value="NZ_CP049865.1"/>
</dbReference>
<organism evidence="9 10">
    <name type="scientific">Propioniciclava coleopterorum</name>
    <dbReference type="NCBI Taxonomy" id="2714937"/>
    <lineage>
        <taxon>Bacteria</taxon>
        <taxon>Bacillati</taxon>
        <taxon>Actinomycetota</taxon>
        <taxon>Actinomycetes</taxon>
        <taxon>Propionibacteriales</taxon>
        <taxon>Propionibacteriaceae</taxon>
        <taxon>Propioniciclava</taxon>
    </lineage>
</organism>
<evidence type="ECO:0000313" key="10">
    <source>
        <dbReference type="Proteomes" id="UP000501058"/>
    </source>
</evidence>
<dbReference type="GO" id="GO:0055085">
    <property type="term" value="P:transmembrane transport"/>
    <property type="evidence" value="ECO:0007669"/>
    <property type="project" value="InterPro"/>
</dbReference>
<comment type="subcellular location">
    <subcellularLocation>
        <location evidence="1">Cell membrane</location>
        <topology evidence="1">Multi-pass membrane protein</topology>
    </subcellularLocation>
</comment>
<keyword evidence="4" id="KW-1003">Cell membrane</keyword>
<keyword evidence="5 8" id="KW-0812">Transmembrane</keyword>
<evidence type="ECO:0000256" key="5">
    <source>
        <dbReference type="ARBA" id="ARBA00022692"/>
    </source>
</evidence>
<feature type="transmembrane region" description="Helical" evidence="8">
    <location>
        <begin position="65"/>
        <end position="87"/>
    </location>
</feature>
<feature type="transmembrane region" description="Helical" evidence="8">
    <location>
        <begin position="257"/>
        <end position="277"/>
    </location>
</feature>
<protein>
    <submittedName>
        <fullName evidence="9">AEC family transporter</fullName>
    </submittedName>
</protein>
<dbReference type="EMBL" id="CP049865">
    <property type="protein sequence ID" value="QIK73404.1"/>
    <property type="molecule type" value="Genomic_DNA"/>
</dbReference>
<keyword evidence="10" id="KW-1185">Reference proteome</keyword>
<evidence type="ECO:0000256" key="7">
    <source>
        <dbReference type="ARBA" id="ARBA00023136"/>
    </source>
</evidence>
<feature type="transmembrane region" description="Helical" evidence="8">
    <location>
        <begin position="6"/>
        <end position="27"/>
    </location>
</feature>
<feature type="transmembrane region" description="Helical" evidence="8">
    <location>
        <begin position="196"/>
        <end position="216"/>
    </location>
</feature>
<feature type="transmembrane region" description="Helical" evidence="8">
    <location>
        <begin position="164"/>
        <end position="184"/>
    </location>
</feature>
<keyword evidence="3" id="KW-0813">Transport</keyword>
<name>A0A6G7Y933_9ACTN</name>
<feature type="transmembrane region" description="Helical" evidence="8">
    <location>
        <begin position="289"/>
        <end position="308"/>
    </location>
</feature>
<keyword evidence="7 8" id="KW-0472">Membrane</keyword>
<feature type="transmembrane region" description="Helical" evidence="8">
    <location>
        <begin position="34"/>
        <end position="53"/>
    </location>
</feature>